<dbReference type="GO" id="GO:0019350">
    <property type="term" value="P:teichoic acid biosynthetic process"/>
    <property type="evidence" value="ECO:0007669"/>
    <property type="project" value="UniProtKB-UniRule"/>
</dbReference>
<dbReference type="EC" id="2.4.1.187" evidence="5"/>
<comment type="similarity">
    <text evidence="5">Belongs to the glycosyltransferase 26 family. TagA/TarA subfamily.</text>
</comment>
<organism evidence="6 7">
    <name type="scientific">Vagococcus carniphilus</name>
    <dbReference type="NCBI Taxonomy" id="218144"/>
    <lineage>
        <taxon>Bacteria</taxon>
        <taxon>Bacillati</taxon>
        <taxon>Bacillota</taxon>
        <taxon>Bacilli</taxon>
        <taxon>Lactobacillales</taxon>
        <taxon>Enterococcaceae</taxon>
        <taxon>Vagococcus</taxon>
    </lineage>
</organism>
<name>A0A430B8Z0_9ENTE</name>
<evidence type="ECO:0000256" key="2">
    <source>
        <dbReference type="ARBA" id="ARBA00022679"/>
    </source>
</evidence>
<dbReference type="InterPro" id="IPR034714">
    <property type="entry name" value="TagA_TarA"/>
</dbReference>
<comment type="catalytic activity">
    <reaction evidence="5">
        <text>UDP-N-acetyl-alpha-D-mannosamine + N-acetyl-alpha-D-glucosaminyl-di-trans,octa-cis-undecaprenyl diphosphate = N-acetyl-beta-D-mannosaminyl-(1-&gt;4)-N-acetyl-alpha-D-glucosaminyl di-trans,octa-cis-undecaprenyl diphosphate + UDP + H(+)</text>
        <dbReference type="Rhea" id="RHEA:16053"/>
        <dbReference type="ChEBI" id="CHEBI:15378"/>
        <dbReference type="ChEBI" id="CHEBI:58223"/>
        <dbReference type="ChEBI" id="CHEBI:62959"/>
        <dbReference type="ChEBI" id="CHEBI:68623"/>
        <dbReference type="ChEBI" id="CHEBI:132210"/>
        <dbReference type="EC" id="2.4.1.187"/>
    </reaction>
</comment>
<evidence type="ECO:0000256" key="1">
    <source>
        <dbReference type="ARBA" id="ARBA00022676"/>
    </source>
</evidence>
<dbReference type="InterPro" id="IPR004629">
    <property type="entry name" value="WecG_TagA_CpsF"/>
</dbReference>
<evidence type="ECO:0000313" key="6">
    <source>
        <dbReference type="EMBL" id="RSU16743.1"/>
    </source>
</evidence>
<dbReference type="OrthoDB" id="9771846at2"/>
<keyword evidence="1 5" id="KW-0328">Glycosyltransferase</keyword>
<dbReference type="UniPathway" id="UPA00632"/>
<dbReference type="EMBL" id="NGKB01000001">
    <property type="protein sequence ID" value="RSU16743.1"/>
    <property type="molecule type" value="Genomic_DNA"/>
</dbReference>
<comment type="pathway">
    <text evidence="5">Cell wall biogenesis; teichoic acid biosynthesis.</text>
</comment>
<dbReference type="HAMAP" id="MF_02070">
    <property type="entry name" value="TagA_TarA"/>
    <property type="match status" value="1"/>
</dbReference>
<dbReference type="Pfam" id="PF03808">
    <property type="entry name" value="Glyco_tran_WecG"/>
    <property type="match status" value="1"/>
</dbReference>
<dbReference type="GO" id="GO:0071555">
    <property type="term" value="P:cell wall organization"/>
    <property type="evidence" value="ECO:0007669"/>
    <property type="project" value="UniProtKB-KW"/>
</dbReference>
<proteinExistence type="inferred from homology"/>
<comment type="caution">
    <text evidence="6">The sequence shown here is derived from an EMBL/GenBank/DDBJ whole genome shotgun (WGS) entry which is preliminary data.</text>
</comment>
<dbReference type="RefSeq" id="WP_126790872.1">
    <property type="nucleotide sequence ID" value="NZ_CP060720.1"/>
</dbReference>
<dbReference type="AlphaFoldDB" id="A0A430B8Z0"/>
<gene>
    <name evidence="6" type="ORF">CBF28_00730</name>
</gene>
<dbReference type="PANTHER" id="PTHR34136">
    <property type="match status" value="1"/>
</dbReference>
<sequence length="246" mass="28129">MSYKQEDILGVPVDILTMSDIKRDLLTYFEENKKMTLTSVNPQILLMAEQNEKVKEFVKNSTHKIPDGIGLVKVSKWTKGQIKTRVAGIEVMHEVLHFANEHKKRIFLLGAKPEVAQRASENIARDFPNLTVAGWIDGYTKMSDHDIVSKMNQAQTDMVFVAMGSPKQEEWLQNNLSVLNAIVYQTVGGSLDVISGTVKRAPEFFIKTNLEWLYRSCANPKRFYRIFQLPVFVLKALSWNRKNGEH</sequence>
<evidence type="ECO:0000256" key="4">
    <source>
        <dbReference type="ARBA" id="ARBA00023316"/>
    </source>
</evidence>
<dbReference type="GeneID" id="95579903"/>
<evidence type="ECO:0000256" key="5">
    <source>
        <dbReference type="HAMAP-Rule" id="MF_02070"/>
    </source>
</evidence>
<evidence type="ECO:0000256" key="3">
    <source>
        <dbReference type="ARBA" id="ARBA00022944"/>
    </source>
</evidence>
<accession>A0A430B8Z0</accession>
<dbReference type="PANTHER" id="PTHR34136:SF1">
    <property type="entry name" value="UDP-N-ACETYL-D-MANNOSAMINURONIC ACID TRANSFERASE"/>
    <property type="match status" value="1"/>
</dbReference>
<keyword evidence="2 5" id="KW-0808">Transferase</keyword>
<keyword evidence="7" id="KW-1185">Reference proteome</keyword>
<evidence type="ECO:0000313" key="7">
    <source>
        <dbReference type="Proteomes" id="UP000288028"/>
    </source>
</evidence>
<dbReference type="Proteomes" id="UP000288028">
    <property type="component" value="Unassembled WGS sequence"/>
</dbReference>
<reference evidence="6 7" key="1">
    <citation type="submission" date="2017-05" db="EMBL/GenBank/DDBJ databases">
        <title>Vagococcus spp. assemblies.</title>
        <authorList>
            <person name="Gulvik C.A."/>
        </authorList>
    </citation>
    <scope>NUCLEOTIDE SEQUENCE [LARGE SCALE GENOMIC DNA]</scope>
    <source>
        <strain evidence="6 7">SS1714</strain>
    </source>
</reference>
<dbReference type="NCBIfam" id="TIGR00696">
    <property type="entry name" value="wecG_tagA_cpsF"/>
    <property type="match status" value="1"/>
</dbReference>
<dbReference type="CDD" id="cd06533">
    <property type="entry name" value="Glyco_transf_WecG_TagA"/>
    <property type="match status" value="1"/>
</dbReference>
<comment type="function">
    <text evidence="5">Catalyzes the conversion of GlcNAc-PP-undecaprenol into ManNAc-GlcNAc-PP-undecaprenol, the first committed lipid intermediate in the de novo synthesis of teichoic acid.</text>
</comment>
<dbReference type="GO" id="GO:0047244">
    <property type="term" value="F:N-acetylglucosaminyldiphosphoundecaprenol N-acetyl-beta-D-mannosaminyltransferase activity"/>
    <property type="evidence" value="ECO:0007669"/>
    <property type="project" value="UniProtKB-UniRule"/>
</dbReference>
<protein>
    <recommendedName>
        <fullName evidence="5">N-acetylglucosaminyldiphosphoundecaprenol N-acetyl-beta-D-mannosaminyltransferase</fullName>
        <ecNumber evidence="5">2.4.1.187</ecNumber>
    </recommendedName>
    <alternativeName>
        <fullName evidence="5">N-acetylmannosaminyltransferase</fullName>
    </alternativeName>
    <alternativeName>
        <fullName evidence="5">UDP-N-acetylmannosamine transferase</fullName>
    </alternativeName>
    <alternativeName>
        <fullName evidence="5">UDP-N-acetylmannosamine:N-acetylglucosaminyl pyrophosphorylundecaprenol N-acetylmannosaminyltransferase</fullName>
    </alternativeName>
</protein>
<keyword evidence="3 5" id="KW-0777">Teichoic acid biosynthesis</keyword>
<keyword evidence="4 5" id="KW-0961">Cell wall biogenesis/degradation</keyword>